<dbReference type="Gene3D" id="1.25.40.20">
    <property type="entry name" value="Ankyrin repeat-containing domain"/>
    <property type="match status" value="1"/>
</dbReference>
<evidence type="ECO:0000313" key="6">
    <source>
        <dbReference type="Proteomes" id="UP001186944"/>
    </source>
</evidence>
<evidence type="ECO:0008006" key="7">
    <source>
        <dbReference type="Google" id="ProtNLM"/>
    </source>
</evidence>
<feature type="transmembrane region" description="Helical" evidence="4">
    <location>
        <begin position="170"/>
        <end position="189"/>
    </location>
</feature>
<dbReference type="PANTHER" id="PTHR24201:SF14">
    <property type="entry name" value="CYCLIN-DEPENDENT KINASE 4 INHIBITOR C-LIKE"/>
    <property type="match status" value="1"/>
</dbReference>
<feature type="repeat" description="ANK" evidence="3">
    <location>
        <begin position="46"/>
        <end position="78"/>
    </location>
</feature>
<keyword evidence="4" id="KW-0812">Transmembrane</keyword>
<dbReference type="PROSITE" id="PS50088">
    <property type="entry name" value="ANK_REPEAT"/>
    <property type="match status" value="1"/>
</dbReference>
<dbReference type="InterPro" id="IPR050776">
    <property type="entry name" value="Ank_Repeat/CDKN_Inhibitor"/>
</dbReference>
<dbReference type="AlphaFoldDB" id="A0AA88YJR7"/>
<dbReference type="Proteomes" id="UP001186944">
    <property type="component" value="Unassembled WGS sequence"/>
</dbReference>
<evidence type="ECO:0000256" key="3">
    <source>
        <dbReference type="PROSITE-ProRule" id="PRU00023"/>
    </source>
</evidence>
<keyword evidence="4" id="KW-0472">Membrane</keyword>
<keyword evidence="1" id="KW-0677">Repeat</keyword>
<dbReference type="PANTHER" id="PTHR24201">
    <property type="entry name" value="ANK_REP_REGION DOMAIN-CONTAINING PROTEIN"/>
    <property type="match status" value="1"/>
</dbReference>
<evidence type="ECO:0000256" key="2">
    <source>
        <dbReference type="ARBA" id="ARBA00023043"/>
    </source>
</evidence>
<dbReference type="SMART" id="SM00248">
    <property type="entry name" value="ANK"/>
    <property type="match status" value="3"/>
</dbReference>
<evidence type="ECO:0000256" key="4">
    <source>
        <dbReference type="SAM" id="Phobius"/>
    </source>
</evidence>
<proteinExistence type="predicted"/>
<evidence type="ECO:0000256" key="1">
    <source>
        <dbReference type="ARBA" id="ARBA00022737"/>
    </source>
</evidence>
<dbReference type="Pfam" id="PF12796">
    <property type="entry name" value="Ank_2"/>
    <property type="match status" value="1"/>
</dbReference>
<dbReference type="GO" id="GO:0005634">
    <property type="term" value="C:nucleus"/>
    <property type="evidence" value="ECO:0007669"/>
    <property type="project" value="TreeGrafter"/>
</dbReference>
<name>A0AA88YJR7_PINIB</name>
<evidence type="ECO:0000313" key="5">
    <source>
        <dbReference type="EMBL" id="KAK3106141.1"/>
    </source>
</evidence>
<comment type="caution">
    <text evidence="5">The sequence shown here is derived from an EMBL/GenBank/DDBJ whole genome shotgun (WGS) entry which is preliminary data.</text>
</comment>
<protein>
    <recommendedName>
        <fullName evidence="7">Ankyrin repeat domain-containing protein 46</fullName>
    </recommendedName>
</protein>
<accession>A0AA88YJR7</accession>
<organism evidence="5 6">
    <name type="scientific">Pinctada imbricata</name>
    <name type="common">Atlantic pearl-oyster</name>
    <name type="synonym">Pinctada martensii</name>
    <dbReference type="NCBI Taxonomy" id="66713"/>
    <lineage>
        <taxon>Eukaryota</taxon>
        <taxon>Metazoa</taxon>
        <taxon>Spiralia</taxon>
        <taxon>Lophotrochozoa</taxon>
        <taxon>Mollusca</taxon>
        <taxon>Bivalvia</taxon>
        <taxon>Autobranchia</taxon>
        <taxon>Pteriomorphia</taxon>
        <taxon>Pterioida</taxon>
        <taxon>Pterioidea</taxon>
        <taxon>Pteriidae</taxon>
        <taxon>Pinctada</taxon>
    </lineage>
</organism>
<dbReference type="InterPro" id="IPR002110">
    <property type="entry name" value="Ankyrin_rpt"/>
</dbReference>
<keyword evidence="6" id="KW-1185">Reference proteome</keyword>
<dbReference type="EMBL" id="VSWD01000003">
    <property type="protein sequence ID" value="KAK3106141.1"/>
    <property type="molecule type" value="Genomic_DNA"/>
</dbReference>
<dbReference type="SUPFAM" id="SSF48403">
    <property type="entry name" value="Ankyrin repeat"/>
    <property type="match status" value="1"/>
</dbReference>
<sequence length="210" mass="23948">MDDSFDFVMVVERDKTLTEAVFNEDLSLVQEILEKGTVDLNEVDSNGRSVIFCAVNRGNSELVKILLNYGADTRMIDKYGNTVLHWCGSLEILNLLILYGADIFAKNQGGLTPKMMAIRRGVGQSVIEEYNLIETRLRVPKKDPVRSSSPDQRLPTLLQEFCQEMGWQNFLLLILGILFISLYVAYTITGMSRHFEYRQPIIMEGHHIKL</sequence>
<dbReference type="InterPro" id="IPR036770">
    <property type="entry name" value="Ankyrin_rpt-contain_sf"/>
</dbReference>
<reference evidence="5" key="1">
    <citation type="submission" date="2019-08" db="EMBL/GenBank/DDBJ databases">
        <title>The improved chromosome-level genome for the pearl oyster Pinctada fucata martensii using PacBio sequencing and Hi-C.</title>
        <authorList>
            <person name="Zheng Z."/>
        </authorList>
    </citation>
    <scope>NUCLEOTIDE SEQUENCE</scope>
    <source>
        <strain evidence="5">ZZ-2019</strain>
        <tissue evidence="5">Adductor muscle</tissue>
    </source>
</reference>
<gene>
    <name evidence="5" type="ORF">FSP39_013556</name>
</gene>
<keyword evidence="4" id="KW-1133">Transmembrane helix</keyword>
<dbReference type="PROSITE" id="PS50297">
    <property type="entry name" value="ANK_REP_REGION"/>
    <property type="match status" value="1"/>
</dbReference>
<keyword evidence="2 3" id="KW-0040">ANK repeat</keyword>